<sequence length="194" mass="21836">MKKIYSLIIASALLIGVGSALAYNELSPTPSHSQALSKTFKNTEEIAKDSKVIVNGSVPQKYKQEKVGNLIFYVYEVEVNKVYNNLTSQKIDEGSTIELYRLIGFDAGSSMVNIVDEKNQEIQQGNYLLFLNGEYDKELKKNILIPNTPNQLFKLNETSSLNAQENKEYTNVFETDSLPSINEKELITTIDNLK</sequence>
<proteinExistence type="predicted"/>
<accession>A0AAP8QGT2</accession>
<organism evidence="2 3">
    <name type="scientific">Brevibacillus laterosporus</name>
    <name type="common">Bacillus laterosporus</name>
    <dbReference type="NCBI Taxonomy" id="1465"/>
    <lineage>
        <taxon>Bacteria</taxon>
        <taxon>Bacillati</taxon>
        <taxon>Bacillota</taxon>
        <taxon>Bacilli</taxon>
        <taxon>Bacillales</taxon>
        <taxon>Paenibacillaceae</taxon>
        <taxon>Brevibacillus</taxon>
    </lineage>
</organism>
<reference evidence="2 3" key="1">
    <citation type="submission" date="2018-02" db="EMBL/GenBank/DDBJ databases">
        <title>Comparative analysis of genomes of three Brevibacillus laterosporus strains producers of potent antimicrobials isolated from silage.</title>
        <authorList>
            <person name="Kojic M."/>
            <person name="Miljkovic M."/>
            <person name="Studholme D."/>
            <person name="Filipic B."/>
        </authorList>
    </citation>
    <scope>NUCLEOTIDE SEQUENCE [LARGE SCALE GENOMIC DNA]</scope>
    <source>
        <strain evidence="2 3">BGSP11</strain>
    </source>
</reference>
<comment type="caution">
    <text evidence="2">The sequence shown here is derived from an EMBL/GenBank/DDBJ whole genome shotgun (WGS) entry which is preliminary data.</text>
</comment>
<dbReference type="AlphaFoldDB" id="A0AAP8QGT2"/>
<evidence type="ECO:0000313" key="3">
    <source>
        <dbReference type="Proteomes" id="UP000239759"/>
    </source>
</evidence>
<feature type="chain" id="PRO_5043029135" evidence="1">
    <location>
        <begin position="23"/>
        <end position="194"/>
    </location>
</feature>
<protein>
    <submittedName>
        <fullName evidence="2">Uncharacterized protein</fullName>
    </submittedName>
</protein>
<evidence type="ECO:0000313" key="2">
    <source>
        <dbReference type="EMBL" id="PPB12927.1"/>
    </source>
</evidence>
<dbReference type="RefSeq" id="WP_104030328.1">
    <property type="nucleotide sequence ID" value="NZ_PRKQ01000001.1"/>
</dbReference>
<evidence type="ECO:0000256" key="1">
    <source>
        <dbReference type="SAM" id="SignalP"/>
    </source>
</evidence>
<dbReference type="EMBL" id="PRKQ01000001">
    <property type="protein sequence ID" value="PPB12927.1"/>
    <property type="molecule type" value="Genomic_DNA"/>
</dbReference>
<gene>
    <name evidence="2" type="ORF">C4A77_00645</name>
</gene>
<dbReference type="Proteomes" id="UP000239759">
    <property type="component" value="Unassembled WGS sequence"/>
</dbReference>
<name>A0AAP8QGT2_BRELA</name>
<feature type="signal peptide" evidence="1">
    <location>
        <begin position="1"/>
        <end position="22"/>
    </location>
</feature>
<keyword evidence="1" id="KW-0732">Signal</keyword>